<dbReference type="Proteomes" id="UP000479114">
    <property type="component" value="Chromosome"/>
</dbReference>
<accession>A0A6C0NZ98</accession>
<dbReference type="SUPFAM" id="SSF53335">
    <property type="entry name" value="S-adenosyl-L-methionine-dependent methyltransferases"/>
    <property type="match status" value="1"/>
</dbReference>
<name>A0A6C0NZ98_9BACL</name>
<evidence type="ECO:0000313" key="5">
    <source>
        <dbReference type="Proteomes" id="UP000479114"/>
    </source>
</evidence>
<sequence>MQFTGERFMPNATNKQLEVEHRQRYLSVEPLVLDKIVLDAACGEGYGARILAQRATHVYGIDISIEAITNAELTYSASNLEFRQGSVEELEGIGGQSIDVVVSFETIEHIDETAQHKFLHEIKRVLKDDGLLVISTPDKHWYTDVPAHHNPFHVREFYKHEFFVFLKKYFSHVKFFYQKNEIVSVIGSGEGAANYRSLDVDSSVLNEGMYIVAVCSARSVEGVKLHSLMTNQEVQYHKLVSRVLSLQDEVEERNIHLGKLDQEIEEGRQLIQQSIQERAQMEGVIQSHQNTIQQQEELIQSKEETIQDYQDKLQQQEDLIQSKEETIQHYRVATQQQEELIQNKEEAIQSYQLTIQQQEELIQSKEEAIRSKDESIHGATQQTDEQLILRQTQINNLNGHIELLLQQERRLNNIFESNGWRTLTSYYKMRDALLPMNSKRRLFLRLLSQPRKVIRNLNKSNIKKFVHHLRTERTGLLENRVENYLERQSPAPVQPIEVFRQDVNISPLIFPTSTKPIVSIIIPVYNQWHYTYACLASILRHTDGIEYEVIVADDMSTDDTVNIGAVVQNIKVVRDGTNRGFLLNCNNAAEYATGRYIFFLNNDTNVQANWLSTLIDLIGRDESIGMVGSKLVYPDGRLQEAGGIIWNDASGWNFGRLDDPELPQFNYVKEVDYISGAAIMIRAELWRRIGGFDERYVPAYFEDSDLAFEVRKHGYKVMYQPQSVVVHFEGISHGTDVGSGIKSYQVENKKKFVDKWKVELQQQLENAQHVFHARDRSKGRKTMLFIDHYVPNMDKDAGSRTVFQYLQLFCNMDFNIVFLGDNFYRQEPYTSMLQQMGIEVLYGNWHARNIDQWLEWNGSYIDVTYLNRPHISIKYIDKVRKYTKSKVIYYGHDLHFLREMREYELTGNSALLRSAEEWKTLESELFNKSDISYYPSQVEIDEIKQLFPKVRARAIPAYIYDSTKKMDKVDFGLKKDLLFVGGFGHKPNVDAVLWFTKEVLPTIVEENPEIKLHVVGSNPPDEIKQLQSPSISIAGYVTDEQLAEYYRRCRIVIVPLRYGAGVKGKVVEAMFNGCPIVTTPTGSEGLKEVEGCLIEVNGSVEFAKRVIEAYDNFGLLERLSSKSIQYVQQYFTKASVMEAIQEDLSVDRQEVTS</sequence>
<dbReference type="KEGG" id="prz:GZH47_12310"/>
<dbReference type="PANTHER" id="PTHR43179:SF7">
    <property type="entry name" value="RHAMNOSYLTRANSFERASE WBBL"/>
    <property type="match status" value="1"/>
</dbReference>
<dbReference type="Gene3D" id="3.40.50.150">
    <property type="entry name" value="Vaccinia Virus protein VP39"/>
    <property type="match status" value="1"/>
</dbReference>
<organism evidence="4 5">
    <name type="scientific">Paenibacillus rhizovicinus</name>
    <dbReference type="NCBI Taxonomy" id="2704463"/>
    <lineage>
        <taxon>Bacteria</taxon>
        <taxon>Bacillati</taxon>
        <taxon>Bacillota</taxon>
        <taxon>Bacilli</taxon>
        <taxon>Bacillales</taxon>
        <taxon>Paenibacillaceae</taxon>
        <taxon>Paenibacillus</taxon>
    </lineage>
</organism>
<dbReference type="SUPFAM" id="SSF53448">
    <property type="entry name" value="Nucleotide-diphospho-sugar transferases"/>
    <property type="match status" value="1"/>
</dbReference>
<evidence type="ECO:0000256" key="1">
    <source>
        <dbReference type="SAM" id="Coils"/>
    </source>
</evidence>
<dbReference type="InterPro" id="IPR001173">
    <property type="entry name" value="Glyco_trans_2-like"/>
</dbReference>
<dbReference type="GO" id="GO:0008757">
    <property type="term" value="F:S-adenosylmethionine-dependent methyltransferase activity"/>
    <property type="evidence" value="ECO:0007669"/>
    <property type="project" value="InterPro"/>
</dbReference>
<gene>
    <name evidence="4" type="ORF">GZH47_12310</name>
</gene>
<evidence type="ECO:0000259" key="3">
    <source>
        <dbReference type="Pfam" id="PF08241"/>
    </source>
</evidence>
<evidence type="ECO:0000313" key="4">
    <source>
        <dbReference type="EMBL" id="QHW31548.1"/>
    </source>
</evidence>
<feature type="domain" description="Methyltransferase type 11" evidence="3">
    <location>
        <begin position="38"/>
        <end position="134"/>
    </location>
</feature>
<dbReference type="PANTHER" id="PTHR43179">
    <property type="entry name" value="RHAMNOSYLTRANSFERASE WBBL"/>
    <property type="match status" value="1"/>
</dbReference>
<dbReference type="InterPro" id="IPR013216">
    <property type="entry name" value="Methyltransf_11"/>
</dbReference>
<feature type="domain" description="Glycosyltransferase 2-like" evidence="2">
    <location>
        <begin position="519"/>
        <end position="680"/>
    </location>
</feature>
<feature type="coiled-coil region" evidence="1">
    <location>
        <begin position="278"/>
        <end position="375"/>
    </location>
</feature>
<dbReference type="CDD" id="cd03801">
    <property type="entry name" value="GT4_PimA-like"/>
    <property type="match status" value="1"/>
</dbReference>
<evidence type="ECO:0000259" key="2">
    <source>
        <dbReference type="Pfam" id="PF00535"/>
    </source>
</evidence>
<dbReference type="CDD" id="cd04186">
    <property type="entry name" value="GT_2_like_c"/>
    <property type="match status" value="1"/>
</dbReference>
<dbReference type="InterPro" id="IPR029044">
    <property type="entry name" value="Nucleotide-diphossugar_trans"/>
</dbReference>
<dbReference type="Pfam" id="PF00535">
    <property type="entry name" value="Glycos_transf_2"/>
    <property type="match status" value="1"/>
</dbReference>
<dbReference type="Pfam" id="PF13692">
    <property type="entry name" value="Glyco_trans_1_4"/>
    <property type="match status" value="1"/>
</dbReference>
<dbReference type="RefSeq" id="WP_162640355.1">
    <property type="nucleotide sequence ID" value="NZ_CP048286.1"/>
</dbReference>
<dbReference type="AlphaFoldDB" id="A0A6C0NZ98"/>
<dbReference type="CDD" id="cd02440">
    <property type="entry name" value="AdoMet_MTases"/>
    <property type="match status" value="1"/>
</dbReference>
<keyword evidence="5" id="KW-1185">Reference proteome</keyword>
<dbReference type="Pfam" id="PF08241">
    <property type="entry name" value="Methyltransf_11"/>
    <property type="match status" value="1"/>
</dbReference>
<dbReference type="EMBL" id="CP048286">
    <property type="protein sequence ID" value="QHW31548.1"/>
    <property type="molecule type" value="Genomic_DNA"/>
</dbReference>
<keyword evidence="1" id="KW-0175">Coiled coil</keyword>
<reference evidence="4 5" key="1">
    <citation type="submission" date="2020-02" db="EMBL/GenBank/DDBJ databases">
        <title>Paenibacillus sp. nov., isolated from rhizosphere soil of tomato.</title>
        <authorList>
            <person name="Weon H.-Y."/>
            <person name="Lee S.A."/>
        </authorList>
    </citation>
    <scope>NUCLEOTIDE SEQUENCE [LARGE SCALE GENOMIC DNA]</scope>
    <source>
        <strain evidence="4 5">14171R-81</strain>
    </source>
</reference>
<keyword evidence="4" id="KW-0808">Transferase</keyword>
<protein>
    <submittedName>
        <fullName evidence="4">Glycosyltransferase</fullName>
    </submittedName>
</protein>
<dbReference type="SUPFAM" id="SSF53756">
    <property type="entry name" value="UDP-Glycosyltransferase/glycogen phosphorylase"/>
    <property type="match status" value="1"/>
</dbReference>
<dbReference type="Gene3D" id="3.90.550.10">
    <property type="entry name" value="Spore Coat Polysaccharide Biosynthesis Protein SpsA, Chain A"/>
    <property type="match status" value="1"/>
</dbReference>
<dbReference type="InterPro" id="IPR029063">
    <property type="entry name" value="SAM-dependent_MTases_sf"/>
</dbReference>
<proteinExistence type="predicted"/>
<dbReference type="Gene3D" id="3.40.50.2000">
    <property type="entry name" value="Glycogen Phosphorylase B"/>
    <property type="match status" value="1"/>
</dbReference>